<dbReference type="AlphaFoldDB" id="A0A1Y3AXC8"/>
<evidence type="ECO:0000313" key="3">
    <source>
        <dbReference type="Proteomes" id="UP000194236"/>
    </source>
</evidence>
<feature type="compositionally biased region" description="Basic and acidic residues" evidence="1">
    <location>
        <begin position="69"/>
        <end position="90"/>
    </location>
</feature>
<evidence type="ECO:0000313" key="2">
    <source>
        <dbReference type="EMBL" id="OTF72647.1"/>
    </source>
</evidence>
<feature type="region of interest" description="Disordered" evidence="1">
    <location>
        <begin position="30"/>
        <end position="90"/>
    </location>
</feature>
<proteinExistence type="predicted"/>
<keyword evidence="3" id="KW-1185">Reference proteome</keyword>
<name>A0A1Y3AXC8_EURMA</name>
<comment type="caution">
    <text evidence="2">The sequence shown here is derived from an EMBL/GenBank/DDBJ whole genome shotgun (WGS) entry which is preliminary data.</text>
</comment>
<feature type="non-terminal residue" evidence="2">
    <location>
        <position position="90"/>
    </location>
</feature>
<evidence type="ECO:0000256" key="1">
    <source>
        <dbReference type="SAM" id="MobiDB-lite"/>
    </source>
</evidence>
<accession>A0A1Y3AXC8</accession>
<reference evidence="2 3" key="1">
    <citation type="submission" date="2017-03" db="EMBL/GenBank/DDBJ databases">
        <title>Genome Survey of Euroglyphus maynei.</title>
        <authorList>
            <person name="Arlian L.G."/>
            <person name="Morgan M.S."/>
            <person name="Rider S.D."/>
        </authorList>
    </citation>
    <scope>NUCLEOTIDE SEQUENCE [LARGE SCALE GENOMIC DNA]</scope>
    <source>
        <strain evidence="2">Arlian Lab</strain>
        <tissue evidence="2">Whole body</tissue>
    </source>
</reference>
<gene>
    <name evidence="2" type="ORF">BLA29_013528</name>
</gene>
<feature type="compositionally biased region" description="Polar residues" evidence="1">
    <location>
        <begin position="38"/>
        <end position="54"/>
    </location>
</feature>
<feature type="compositionally biased region" description="Low complexity" evidence="1">
    <location>
        <begin position="55"/>
        <end position="68"/>
    </location>
</feature>
<sequence length="90" mass="10462">MTSNRTISTSEEPVPRPVVRRKLIDGQFVAQQQQQQQINSNETSENERFQQLQPSSSEVMSEETSMRSSTDEEVRKITKRMEQQQMKTDA</sequence>
<organism evidence="2 3">
    <name type="scientific">Euroglyphus maynei</name>
    <name type="common">Mayne's house dust mite</name>
    <dbReference type="NCBI Taxonomy" id="6958"/>
    <lineage>
        <taxon>Eukaryota</taxon>
        <taxon>Metazoa</taxon>
        <taxon>Ecdysozoa</taxon>
        <taxon>Arthropoda</taxon>
        <taxon>Chelicerata</taxon>
        <taxon>Arachnida</taxon>
        <taxon>Acari</taxon>
        <taxon>Acariformes</taxon>
        <taxon>Sarcoptiformes</taxon>
        <taxon>Astigmata</taxon>
        <taxon>Psoroptidia</taxon>
        <taxon>Analgoidea</taxon>
        <taxon>Pyroglyphidae</taxon>
        <taxon>Pyroglyphinae</taxon>
        <taxon>Euroglyphus</taxon>
    </lineage>
</organism>
<dbReference type="Proteomes" id="UP000194236">
    <property type="component" value="Unassembled WGS sequence"/>
</dbReference>
<dbReference type="EMBL" id="MUJZ01055283">
    <property type="protein sequence ID" value="OTF72647.1"/>
    <property type="molecule type" value="Genomic_DNA"/>
</dbReference>
<protein>
    <submittedName>
        <fullName evidence="2">Uncharacterized protein</fullName>
    </submittedName>
</protein>